<gene>
    <name evidence="2" type="ORF">PFDG_05258</name>
</gene>
<dbReference type="Proteomes" id="UP000054282">
    <property type="component" value="Unassembled WGS sequence"/>
</dbReference>
<dbReference type="AlphaFoldDB" id="A0A0L7MA57"/>
<keyword evidence="1" id="KW-1133">Transmembrane helix</keyword>
<dbReference type="KEGG" id="pfd:PFDG_05258"/>
<reference evidence="3" key="1">
    <citation type="submission" date="2006-09" db="EMBL/GenBank/DDBJ databases">
        <title>Annotation of Plasmodium falciparum Dd2.</title>
        <authorList>
            <consortium name="The Broad Institute Genome Sequencing Platform"/>
            <person name="Volkman S.K."/>
            <person name="Neafsey D.E."/>
            <person name="Dash A.P."/>
            <person name="Chitnis C.E."/>
            <person name="Hartl D.L."/>
            <person name="Young S.K."/>
            <person name="Zeng Q."/>
            <person name="Koehrsen M."/>
            <person name="Alvarado L."/>
            <person name="Berlin A."/>
            <person name="Borenstein D."/>
            <person name="Chapman S.B."/>
            <person name="Chen Z."/>
            <person name="Engels R."/>
            <person name="Freedman E."/>
            <person name="Gellesch M."/>
            <person name="Goldberg J."/>
            <person name="Griggs A."/>
            <person name="Gujja S."/>
            <person name="Heilman E.R."/>
            <person name="Heiman D.I."/>
            <person name="Howarth C."/>
            <person name="Jen D."/>
            <person name="Larson L."/>
            <person name="Mehta T."/>
            <person name="Neiman D."/>
            <person name="Park D."/>
            <person name="Pearson M."/>
            <person name="Roberts A."/>
            <person name="Saif S."/>
            <person name="Shea T."/>
            <person name="Shenoy N."/>
            <person name="Sisk P."/>
            <person name="Stolte C."/>
            <person name="Sykes S."/>
            <person name="Walk T."/>
            <person name="White J."/>
            <person name="Yandava C."/>
            <person name="Haas B."/>
            <person name="Henn M.R."/>
            <person name="Nusbaum C."/>
            <person name="Birren B."/>
        </authorList>
    </citation>
    <scope>NUCLEOTIDE SEQUENCE [LARGE SCALE GENOMIC DNA]</scope>
</reference>
<feature type="transmembrane region" description="Helical" evidence="1">
    <location>
        <begin position="56"/>
        <end position="77"/>
    </location>
</feature>
<evidence type="ECO:0000313" key="2">
    <source>
        <dbReference type="EMBL" id="KOB89706.1"/>
    </source>
</evidence>
<keyword evidence="1" id="KW-0812">Transmembrane</keyword>
<evidence type="ECO:0000313" key="3">
    <source>
        <dbReference type="Proteomes" id="UP000054282"/>
    </source>
</evidence>
<protein>
    <submittedName>
        <fullName evidence="2">Uncharacterized protein</fullName>
    </submittedName>
</protein>
<proteinExistence type="predicted"/>
<evidence type="ECO:0000256" key="1">
    <source>
        <dbReference type="SAM" id="Phobius"/>
    </source>
</evidence>
<keyword evidence="1" id="KW-0472">Membrane</keyword>
<sequence>MEFPYDRGLSSNLFFGTYLPGTLTHSELNFKEYLLSWFYSIHTLKNNSDKNSSDDIFLIFLLMFDVLYIVIVILFILKKIILHHFVLRPDRKKKKIPYTDMNCSTAIVYFSGEDII</sequence>
<accession>A0A0L7MA57</accession>
<name>A0A0L7MA57_PLAF4</name>
<organism evidence="2 3">
    <name type="scientific">Plasmodium falciparum (isolate Dd2)</name>
    <dbReference type="NCBI Taxonomy" id="57267"/>
    <lineage>
        <taxon>Eukaryota</taxon>
        <taxon>Sar</taxon>
        <taxon>Alveolata</taxon>
        <taxon>Apicomplexa</taxon>
        <taxon>Aconoidasida</taxon>
        <taxon>Haemosporida</taxon>
        <taxon>Plasmodiidae</taxon>
        <taxon>Plasmodium</taxon>
        <taxon>Plasmodium (Laverania)</taxon>
    </lineage>
</organism>
<reference evidence="3" key="2">
    <citation type="submission" date="2006-09" db="EMBL/GenBank/DDBJ databases">
        <title>The genome sequence of Plasmodium falciparum Dd2.</title>
        <authorList>
            <consortium name="The Broad Institute Genome Sequencing Platform"/>
            <person name="Birren B."/>
            <person name="Lander E."/>
            <person name="Galagan J."/>
            <person name="Nusbaum C."/>
            <person name="Devon K."/>
            <person name="Henn M."/>
            <person name="Jaffe D."/>
            <person name="Butler J."/>
            <person name="Alvarez P."/>
            <person name="Gnerre S."/>
            <person name="Grabherr M."/>
            <person name="Kleber M."/>
            <person name="Mauceli E."/>
            <person name="Brockman W."/>
            <person name="MacCallum I.A."/>
            <person name="Rounsley S."/>
            <person name="Young S."/>
            <person name="LaButti K."/>
            <person name="Pushparaj V."/>
            <person name="DeCaprio D."/>
            <person name="Crawford M."/>
            <person name="Koehrsen M."/>
            <person name="Engels R."/>
            <person name="Montgomery P."/>
            <person name="Pearson M."/>
            <person name="Howarth C."/>
            <person name="Larson L."/>
            <person name="Luoma S."/>
            <person name="White J."/>
            <person name="Kodira C."/>
            <person name="Zeng Q."/>
            <person name="O'Leary S."/>
            <person name="Yandava C."/>
            <person name="Alvarado L."/>
            <person name="Wirth D."/>
            <person name="Volkman S."/>
            <person name="Hartl D."/>
        </authorList>
    </citation>
    <scope>NUCLEOTIDE SEQUENCE [LARGE SCALE GENOMIC DNA]</scope>
</reference>
<dbReference type="EMBL" id="GG703003">
    <property type="protein sequence ID" value="KOB89706.1"/>
    <property type="molecule type" value="Genomic_DNA"/>
</dbReference>